<dbReference type="InterPro" id="IPR008302">
    <property type="entry name" value="NamZ"/>
</dbReference>
<reference evidence="3" key="2">
    <citation type="journal article" date="2023" name="Biology">
        <title>Prokaryotic Life Associated with Coal-Fire Gas Vents Revealed by Metagenomics.</title>
        <authorList>
            <person name="Kadnikov V.V."/>
            <person name="Mardanov A.V."/>
            <person name="Beletsky A.V."/>
            <person name="Karnachuk O.V."/>
            <person name="Ravin N.V."/>
        </authorList>
    </citation>
    <scope>NUCLEOTIDE SEQUENCE</scope>
    <source>
        <strain evidence="3">Bu02</strain>
    </source>
</reference>
<reference evidence="3" key="1">
    <citation type="submission" date="2020-10" db="EMBL/GenBank/DDBJ databases">
        <authorList>
            <person name="Kadnikov V."/>
            <person name="Beletsky A.V."/>
            <person name="Mardanov A.V."/>
            <person name="Karnachuk O.V."/>
            <person name="Ravin N.V."/>
        </authorList>
    </citation>
    <scope>NUCLEOTIDE SEQUENCE</scope>
    <source>
        <strain evidence="3">Bu02</strain>
    </source>
</reference>
<feature type="domain" description="Peptidoglycan beta-N-acetylmuramidase NamZ N-terminal" evidence="1">
    <location>
        <begin position="22"/>
        <end position="220"/>
    </location>
</feature>
<evidence type="ECO:0000259" key="2">
    <source>
        <dbReference type="Pfam" id="PF20732"/>
    </source>
</evidence>
<name>A0AAT9LD14_9FIRM</name>
<gene>
    <name evidence="3" type="ORF">IMF26_02615</name>
</gene>
<proteinExistence type="predicted"/>
<dbReference type="EMBL" id="CP062796">
    <property type="protein sequence ID" value="QUL98982.1"/>
    <property type="molecule type" value="Genomic_DNA"/>
</dbReference>
<dbReference type="InterPro" id="IPR048502">
    <property type="entry name" value="NamZ_N"/>
</dbReference>
<protein>
    <submittedName>
        <fullName evidence="3">DUF1343 domain-containing protein</fullName>
    </submittedName>
</protein>
<dbReference type="PIRSF" id="PIRSF016719">
    <property type="entry name" value="UCP016719"/>
    <property type="match status" value="1"/>
</dbReference>
<organism evidence="3">
    <name type="scientific">Candidatus Fermentithermobacillus carboniphilus</name>
    <dbReference type="NCBI Taxonomy" id="3085328"/>
    <lineage>
        <taxon>Bacteria</taxon>
        <taxon>Bacillati</taxon>
        <taxon>Bacillota</taxon>
        <taxon>Candidatus Fermentithermobacillia</taxon>
        <taxon>Candidatus Fermentithermobacillales</taxon>
        <taxon>Candidatus Fermentithermobacillaceae</taxon>
        <taxon>Candidatus Fermentithermobacillus</taxon>
    </lineage>
</organism>
<dbReference type="AlphaFoldDB" id="A0AAT9LD14"/>
<dbReference type="InterPro" id="IPR048503">
    <property type="entry name" value="NamZ_C"/>
</dbReference>
<dbReference type="KEGG" id="fcz:IMF26_02615"/>
<evidence type="ECO:0000259" key="1">
    <source>
        <dbReference type="Pfam" id="PF07075"/>
    </source>
</evidence>
<accession>A0AAT9LD14</accession>
<dbReference type="Gene3D" id="3.90.1150.140">
    <property type="match status" value="1"/>
</dbReference>
<dbReference type="PANTHER" id="PTHR42915:SF1">
    <property type="entry name" value="PEPTIDOGLYCAN BETA-N-ACETYLMURAMIDASE NAMZ"/>
    <property type="match status" value="1"/>
</dbReference>
<feature type="domain" description="Peptidoglycan beta-N-acetylmuramidase NamZ C-terminal" evidence="2">
    <location>
        <begin position="224"/>
        <end position="381"/>
    </location>
</feature>
<dbReference type="Pfam" id="PF07075">
    <property type="entry name" value="NamZ_N"/>
    <property type="match status" value="1"/>
</dbReference>
<dbReference type="PANTHER" id="PTHR42915">
    <property type="entry name" value="HYPOTHETICAL 460 KDA PROTEIN IN FEUA-SIGW INTERGENIC REGION [PRECURSOR]"/>
    <property type="match status" value="1"/>
</dbReference>
<evidence type="ECO:0000313" key="3">
    <source>
        <dbReference type="EMBL" id="QUL98982.1"/>
    </source>
</evidence>
<sequence length="382" mass="42705">MRVIPGLEVLMRDGLFKGKKLGLVTNHTGVDFELNQNVDLLLRQGYRVTTLFSPEHGLYGDHPDGHLVEGHRDKTTGIYVHSLYGATQRPTRDMLKDVDILVYDIQDIGARYYTYTSTMLLCMEAASSYGIPFVILDRPNPLGGLEVEGNVTHPEWISLVAGARVAIRHGMTVGEIAMMVASEKGIETPKVIKMEGWTRDMYFQDTGIPWVPTSPNAPTMDMAILYPGTCLVEGTNLSEGRGTSLPFQVIGAPWVDGRRLAEALRREKLPGIAVRPVFFRPAFSKWTGEVCEGVQVHVIDPKKARPVELGVRILFTVRDLFPDDFRLRAPGATGRYFIDLLGGGPDLSEALQKDESPDNLLESWRSQAEEFAKRRRDFLIYD</sequence>
<dbReference type="GO" id="GO:0033922">
    <property type="term" value="F:peptidoglycan beta-N-acetylmuramidase activity"/>
    <property type="evidence" value="ECO:0007669"/>
    <property type="project" value="InterPro"/>
</dbReference>
<dbReference type="Gene3D" id="3.40.50.12170">
    <property type="entry name" value="Uncharacterised protein PF07075, DUF1343"/>
    <property type="match status" value="1"/>
</dbReference>
<dbReference type="Pfam" id="PF20732">
    <property type="entry name" value="NamZ_C"/>
    <property type="match status" value="1"/>
</dbReference>